<keyword evidence="3" id="KW-1185">Reference proteome</keyword>
<evidence type="ECO:0000313" key="3">
    <source>
        <dbReference type="Proteomes" id="UP001157138"/>
    </source>
</evidence>
<dbReference type="InterPro" id="IPR012433">
    <property type="entry name" value="Imm11"/>
</dbReference>
<protein>
    <recommendedName>
        <fullName evidence="1">Immunity MXAN-0049 protein domain-containing protein</fullName>
    </recommendedName>
</protein>
<dbReference type="EMBL" id="BSPW01000021">
    <property type="protein sequence ID" value="GLT17175.1"/>
    <property type="molecule type" value="Genomic_DNA"/>
</dbReference>
<dbReference type="Pfam" id="PF07791">
    <property type="entry name" value="Imm11"/>
    <property type="match status" value="1"/>
</dbReference>
<organism evidence="2 3">
    <name type="scientific">Vibrio zhanjiangensis</name>
    <dbReference type="NCBI Taxonomy" id="1046128"/>
    <lineage>
        <taxon>Bacteria</taxon>
        <taxon>Pseudomonadati</taxon>
        <taxon>Pseudomonadota</taxon>
        <taxon>Gammaproteobacteria</taxon>
        <taxon>Vibrionales</taxon>
        <taxon>Vibrionaceae</taxon>
        <taxon>Vibrio</taxon>
    </lineage>
</organism>
<name>A0ABQ6EX53_9VIBR</name>
<reference evidence="3" key="1">
    <citation type="journal article" date="2019" name="Int. J. Syst. Evol. Microbiol.">
        <title>The Global Catalogue of Microorganisms (GCM) 10K type strain sequencing project: providing services to taxonomists for standard genome sequencing and annotation.</title>
        <authorList>
            <consortium name="The Broad Institute Genomics Platform"/>
            <consortium name="The Broad Institute Genome Sequencing Center for Infectious Disease"/>
            <person name="Wu L."/>
            <person name="Ma J."/>
        </authorList>
    </citation>
    <scope>NUCLEOTIDE SEQUENCE [LARGE SCALE GENOMIC DNA]</scope>
    <source>
        <strain evidence="3">NBRC 108723</strain>
    </source>
</reference>
<evidence type="ECO:0000259" key="1">
    <source>
        <dbReference type="Pfam" id="PF07791"/>
    </source>
</evidence>
<dbReference type="RefSeq" id="WP_284191089.1">
    <property type="nucleotide sequence ID" value="NZ_BSPW01000021.1"/>
</dbReference>
<sequence>MSAFNIYDESYYIIFSDDEFEEYDNDLTPTQYTADTDWDFKKLTFGIKPLTFVSDNDNVDFLQQDYAIAFDVPSFVVTKKLKELLEDGLYGSQFFPAIIQDENNNAVEGLWALNIFQRLDCVDFKRSQFFMPGDGTKEIDGFGIKPDMDNYRFREDVFDAIPENERLIFQVGNTTTGEICFHQKVVDIFKKYDIKGIRFFKASEYHVGDEFNVF</sequence>
<evidence type="ECO:0000313" key="2">
    <source>
        <dbReference type="EMBL" id="GLT17175.1"/>
    </source>
</evidence>
<dbReference type="Proteomes" id="UP001157138">
    <property type="component" value="Unassembled WGS sequence"/>
</dbReference>
<gene>
    <name evidence="2" type="ORF">GCM10007938_09520</name>
</gene>
<comment type="caution">
    <text evidence="2">The sequence shown here is derived from an EMBL/GenBank/DDBJ whole genome shotgun (WGS) entry which is preliminary data.</text>
</comment>
<proteinExistence type="predicted"/>
<accession>A0ABQ6EX53</accession>
<feature type="domain" description="Immunity MXAN-0049 protein" evidence="1">
    <location>
        <begin position="18"/>
        <end position="202"/>
    </location>
</feature>